<accession>A0A919IJH4</accession>
<comment type="caution">
    <text evidence="2">The sequence shown here is derived from an EMBL/GenBank/DDBJ whole genome shotgun (WGS) entry which is preliminary data.</text>
</comment>
<reference evidence="2" key="1">
    <citation type="submission" date="2021-01" db="EMBL/GenBank/DDBJ databases">
        <title>Whole genome shotgun sequence of Actinoplanes cyaneus NBRC 14990.</title>
        <authorList>
            <person name="Komaki H."/>
            <person name="Tamura T."/>
        </authorList>
    </citation>
    <scope>NUCLEOTIDE SEQUENCE</scope>
    <source>
        <strain evidence="2">NBRC 14990</strain>
    </source>
</reference>
<dbReference type="Proteomes" id="UP000619479">
    <property type="component" value="Unassembled WGS sequence"/>
</dbReference>
<evidence type="ECO:0000313" key="3">
    <source>
        <dbReference type="Proteomes" id="UP000619479"/>
    </source>
</evidence>
<evidence type="ECO:0000313" key="2">
    <source>
        <dbReference type="EMBL" id="GID63070.1"/>
    </source>
</evidence>
<protein>
    <submittedName>
        <fullName evidence="2">Uncharacterized protein</fullName>
    </submittedName>
</protein>
<gene>
    <name evidence="2" type="ORF">Acy02nite_09510</name>
</gene>
<organism evidence="2 3">
    <name type="scientific">Actinoplanes cyaneus</name>
    <dbReference type="NCBI Taxonomy" id="52696"/>
    <lineage>
        <taxon>Bacteria</taxon>
        <taxon>Bacillati</taxon>
        <taxon>Actinomycetota</taxon>
        <taxon>Actinomycetes</taxon>
        <taxon>Micromonosporales</taxon>
        <taxon>Micromonosporaceae</taxon>
        <taxon>Actinoplanes</taxon>
    </lineage>
</organism>
<feature type="compositionally biased region" description="Basic residues" evidence="1">
    <location>
        <begin position="32"/>
        <end position="41"/>
    </location>
</feature>
<keyword evidence="3" id="KW-1185">Reference proteome</keyword>
<proteinExistence type="predicted"/>
<evidence type="ECO:0000256" key="1">
    <source>
        <dbReference type="SAM" id="MobiDB-lite"/>
    </source>
</evidence>
<name>A0A919IJH4_9ACTN</name>
<sequence>MVTVSWGAGAKTMTRPSLMTRILIFLRIRRGGSQKEQKRRFPAAGRVSPSRPGAGAISGLPGRGAAR</sequence>
<dbReference type="EMBL" id="BOMH01000007">
    <property type="protein sequence ID" value="GID63070.1"/>
    <property type="molecule type" value="Genomic_DNA"/>
</dbReference>
<feature type="region of interest" description="Disordered" evidence="1">
    <location>
        <begin position="32"/>
        <end position="67"/>
    </location>
</feature>
<dbReference type="AlphaFoldDB" id="A0A919IJH4"/>